<dbReference type="Proteomes" id="UP001356427">
    <property type="component" value="Unassembled WGS sequence"/>
</dbReference>
<feature type="region of interest" description="Disordered" evidence="1">
    <location>
        <begin position="172"/>
        <end position="191"/>
    </location>
</feature>
<keyword evidence="3" id="KW-1185">Reference proteome</keyword>
<gene>
    <name evidence="2" type="ORF">J4Q44_G00389100</name>
</gene>
<proteinExistence type="predicted"/>
<evidence type="ECO:0000256" key="1">
    <source>
        <dbReference type="SAM" id="MobiDB-lite"/>
    </source>
</evidence>
<dbReference type="AlphaFoldDB" id="A0AAN8Q8Y5"/>
<dbReference type="InterPro" id="IPR026081">
    <property type="entry name" value="DISC1"/>
</dbReference>
<dbReference type="PANTHER" id="PTHR14332:SF3">
    <property type="entry name" value="DISRUPTED IN SCHIZOPHRENIA 1 PROTEIN"/>
    <property type="match status" value="1"/>
</dbReference>
<dbReference type="GO" id="GO:0001764">
    <property type="term" value="P:neuron migration"/>
    <property type="evidence" value="ECO:0007669"/>
    <property type="project" value="TreeGrafter"/>
</dbReference>
<organism evidence="2 3">
    <name type="scientific">Coregonus suidteri</name>
    <dbReference type="NCBI Taxonomy" id="861788"/>
    <lineage>
        <taxon>Eukaryota</taxon>
        <taxon>Metazoa</taxon>
        <taxon>Chordata</taxon>
        <taxon>Craniata</taxon>
        <taxon>Vertebrata</taxon>
        <taxon>Euteleostomi</taxon>
        <taxon>Actinopterygii</taxon>
        <taxon>Neopterygii</taxon>
        <taxon>Teleostei</taxon>
        <taxon>Protacanthopterygii</taxon>
        <taxon>Salmoniformes</taxon>
        <taxon>Salmonidae</taxon>
        <taxon>Coregoninae</taxon>
        <taxon>Coregonus</taxon>
    </lineage>
</organism>
<evidence type="ECO:0000313" key="2">
    <source>
        <dbReference type="EMBL" id="KAK6288390.1"/>
    </source>
</evidence>
<accession>A0AAN8Q8Y5</accession>
<evidence type="ECO:0000313" key="3">
    <source>
        <dbReference type="Proteomes" id="UP001356427"/>
    </source>
</evidence>
<dbReference type="GO" id="GO:0045111">
    <property type="term" value="C:intermediate filament cytoskeleton"/>
    <property type="evidence" value="ECO:0007669"/>
    <property type="project" value="TreeGrafter"/>
</dbReference>
<dbReference type="GO" id="GO:0060271">
    <property type="term" value="P:cilium assembly"/>
    <property type="evidence" value="ECO:0007669"/>
    <property type="project" value="TreeGrafter"/>
</dbReference>
<sequence length="191" mass="21771">CGCPPLERIWEADLEACHLLLQGLQLRTPFCSGPDPATVVLPNTQPATKQEADLQECAMLTALGGCWCPEANLQNSEFTKKLEEFLFCVEDVHPEEEDSEATALTADLTMELTDQCEEISDRLLILEDDLQTAIQNRDQALTHILYLLLHCSLEQEVREVKDTLHTMLTQLNEEEEEEEEEDQYFSDSWEI</sequence>
<comment type="caution">
    <text evidence="2">The sequence shown here is derived from an EMBL/GenBank/DDBJ whole genome shotgun (WGS) entry which is preliminary data.</text>
</comment>
<reference evidence="2 3" key="1">
    <citation type="submission" date="2021-04" db="EMBL/GenBank/DDBJ databases">
        <authorList>
            <person name="De Guttry C."/>
            <person name="Zahm M."/>
            <person name="Klopp C."/>
            <person name="Cabau C."/>
            <person name="Louis A."/>
            <person name="Berthelot C."/>
            <person name="Parey E."/>
            <person name="Roest Crollius H."/>
            <person name="Montfort J."/>
            <person name="Robinson-Rechavi M."/>
            <person name="Bucao C."/>
            <person name="Bouchez O."/>
            <person name="Gislard M."/>
            <person name="Lluch J."/>
            <person name="Milhes M."/>
            <person name="Lampietro C."/>
            <person name="Lopez Roques C."/>
            <person name="Donnadieu C."/>
            <person name="Braasch I."/>
            <person name="Desvignes T."/>
            <person name="Postlethwait J."/>
            <person name="Bobe J."/>
            <person name="Wedekind C."/>
            <person name="Guiguen Y."/>
        </authorList>
    </citation>
    <scope>NUCLEOTIDE SEQUENCE [LARGE SCALE GENOMIC DNA]</scope>
    <source>
        <strain evidence="2">Cs_M1</strain>
        <tissue evidence="2">Blood</tissue>
    </source>
</reference>
<dbReference type="GO" id="GO:0005815">
    <property type="term" value="C:microtubule organizing center"/>
    <property type="evidence" value="ECO:0007669"/>
    <property type="project" value="TreeGrafter"/>
</dbReference>
<dbReference type="EMBL" id="JAGTTL010000485">
    <property type="protein sequence ID" value="KAK6288390.1"/>
    <property type="molecule type" value="Genomic_DNA"/>
</dbReference>
<name>A0AAN8Q8Y5_9TELE</name>
<dbReference type="PANTHER" id="PTHR14332">
    <property type="entry name" value="DISRUPTED IN SCHIZOPHRENIA 1 PROTEIN"/>
    <property type="match status" value="1"/>
</dbReference>
<protein>
    <submittedName>
        <fullName evidence="2">Uncharacterized protein</fullName>
    </submittedName>
</protein>
<dbReference type="GO" id="GO:0005874">
    <property type="term" value="C:microtubule"/>
    <property type="evidence" value="ECO:0007669"/>
    <property type="project" value="TreeGrafter"/>
</dbReference>
<feature type="non-terminal residue" evidence="2">
    <location>
        <position position="1"/>
    </location>
</feature>